<evidence type="ECO:0000313" key="3">
    <source>
        <dbReference type="Proteomes" id="UP000638848"/>
    </source>
</evidence>
<comment type="caution">
    <text evidence="2">The sequence shown here is derived from an EMBL/GenBank/DDBJ whole genome shotgun (WGS) entry which is preliminary data.</text>
</comment>
<reference evidence="2" key="2">
    <citation type="submission" date="2020-09" db="EMBL/GenBank/DDBJ databases">
        <authorList>
            <person name="Sun Q."/>
            <person name="Zhou Y."/>
        </authorList>
    </citation>
    <scope>NUCLEOTIDE SEQUENCE</scope>
    <source>
        <strain evidence="2">CGMCC 1.12187</strain>
    </source>
</reference>
<protein>
    <submittedName>
        <fullName evidence="2">Uncharacterized protein</fullName>
    </submittedName>
</protein>
<organism evidence="2 3">
    <name type="scientific">Kocuria dechangensis</name>
    <dbReference type="NCBI Taxonomy" id="1176249"/>
    <lineage>
        <taxon>Bacteria</taxon>
        <taxon>Bacillati</taxon>
        <taxon>Actinomycetota</taxon>
        <taxon>Actinomycetes</taxon>
        <taxon>Micrococcales</taxon>
        <taxon>Micrococcaceae</taxon>
        <taxon>Kocuria</taxon>
    </lineage>
</organism>
<accession>A0A917GXG8</accession>
<dbReference type="AlphaFoldDB" id="A0A917GXG8"/>
<evidence type="ECO:0000256" key="1">
    <source>
        <dbReference type="SAM" id="MobiDB-lite"/>
    </source>
</evidence>
<keyword evidence="3" id="KW-1185">Reference proteome</keyword>
<dbReference type="EMBL" id="BMEQ01000012">
    <property type="protein sequence ID" value="GGG60420.1"/>
    <property type="molecule type" value="Genomic_DNA"/>
</dbReference>
<sequence>MHMPGSARSMATIAWDSTAAATRHTAGTNQNAPDVRCHDPECLPMATTQGPHRAAAPPIGHQKGEALTRSGPRSTQRAGFYRLRTGPMHAPGLLAGHPLDSSSPPGAGS</sequence>
<name>A0A917GXG8_9MICC</name>
<evidence type="ECO:0000313" key="2">
    <source>
        <dbReference type="EMBL" id="GGG60420.1"/>
    </source>
</evidence>
<proteinExistence type="predicted"/>
<reference evidence="2" key="1">
    <citation type="journal article" date="2014" name="Int. J. Syst. Evol. Microbiol.">
        <title>Complete genome sequence of Corynebacterium casei LMG S-19264T (=DSM 44701T), isolated from a smear-ripened cheese.</title>
        <authorList>
            <consortium name="US DOE Joint Genome Institute (JGI-PGF)"/>
            <person name="Walter F."/>
            <person name="Albersmeier A."/>
            <person name="Kalinowski J."/>
            <person name="Ruckert C."/>
        </authorList>
    </citation>
    <scope>NUCLEOTIDE SEQUENCE</scope>
    <source>
        <strain evidence="2">CGMCC 1.12187</strain>
    </source>
</reference>
<dbReference type="Proteomes" id="UP000638848">
    <property type="component" value="Unassembled WGS sequence"/>
</dbReference>
<gene>
    <name evidence="2" type="ORF">GCM10011374_24090</name>
</gene>
<feature type="compositionally biased region" description="Polar residues" evidence="1">
    <location>
        <begin position="100"/>
        <end position="109"/>
    </location>
</feature>
<feature type="region of interest" description="Disordered" evidence="1">
    <location>
        <begin position="22"/>
        <end position="109"/>
    </location>
</feature>